<evidence type="ECO:0000256" key="1">
    <source>
        <dbReference type="ARBA" id="ARBA00011881"/>
    </source>
</evidence>
<accession>A0ABU4ZBD7</accession>
<comment type="caution">
    <text evidence="8">The sequence shown here is derived from an EMBL/GenBank/DDBJ whole genome shotgun (WGS) entry which is preliminary data.</text>
</comment>
<dbReference type="Gene3D" id="3.40.605.10">
    <property type="entry name" value="Aldehyde Dehydrogenase, Chain A, domain 1"/>
    <property type="match status" value="1"/>
</dbReference>
<protein>
    <recommendedName>
        <fullName evidence="4">aldehyde dehydrogenase (NAD(+))</fullName>
        <ecNumber evidence="4">1.2.1.3</ecNumber>
    </recommendedName>
</protein>
<dbReference type="Gene3D" id="3.40.309.10">
    <property type="entry name" value="Aldehyde Dehydrogenase, Chain A, domain 2"/>
    <property type="match status" value="1"/>
</dbReference>
<dbReference type="Pfam" id="PF00171">
    <property type="entry name" value="Aldedh"/>
    <property type="match status" value="1"/>
</dbReference>
<keyword evidence="3" id="KW-0520">NAD</keyword>
<dbReference type="InterPro" id="IPR016162">
    <property type="entry name" value="Ald_DH_N"/>
</dbReference>
<feature type="active site" evidence="5">
    <location>
        <position position="261"/>
    </location>
</feature>
<evidence type="ECO:0000259" key="7">
    <source>
        <dbReference type="Pfam" id="PF00171"/>
    </source>
</evidence>
<dbReference type="PROSITE" id="PS00687">
    <property type="entry name" value="ALDEHYDE_DEHYDR_GLU"/>
    <property type="match status" value="1"/>
</dbReference>
<dbReference type="InterPro" id="IPR016161">
    <property type="entry name" value="Ald_DH/histidinol_DH"/>
</dbReference>
<evidence type="ECO:0000256" key="3">
    <source>
        <dbReference type="ARBA" id="ARBA00023027"/>
    </source>
</evidence>
<keyword evidence="9" id="KW-1185">Reference proteome</keyword>
<dbReference type="SUPFAM" id="SSF53720">
    <property type="entry name" value="ALDH-like"/>
    <property type="match status" value="1"/>
</dbReference>
<evidence type="ECO:0000256" key="4">
    <source>
        <dbReference type="ARBA" id="ARBA00024226"/>
    </source>
</evidence>
<keyword evidence="2 6" id="KW-0560">Oxidoreductase</keyword>
<gene>
    <name evidence="8" type="ORF">RFN29_32565</name>
</gene>
<evidence type="ECO:0000256" key="2">
    <source>
        <dbReference type="ARBA" id="ARBA00023002"/>
    </source>
</evidence>
<name>A0ABU4ZBD7_9HYPH</name>
<dbReference type="Proteomes" id="UP001271249">
    <property type="component" value="Unassembled WGS sequence"/>
</dbReference>
<dbReference type="InterPro" id="IPR029510">
    <property type="entry name" value="Ald_DH_CS_GLU"/>
</dbReference>
<organism evidence="8 9">
    <name type="scientific">Mesorhizobium captivum</name>
    <dbReference type="NCBI Taxonomy" id="3072319"/>
    <lineage>
        <taxon>Bacteria</taxon>
        <taxon>Pseudomonadati</taxon>
        <taxon>Pseudomonadota</taxon>
        <taxon>Alphaproteobacteria</taxon>
        <taxon>Hyphomicrobiales</taxon>
        <taxon>Phyllobacteriaceae</taxon>
        <taxon>Mesorhizobium</taxon>
    </lineage>
</organism>
<dbReference type="PANTHER" id="PTHR43521">
    <property type="entry name" value="ALPHA-AMINOADIPIC SEMIALDEHYDE DEHYDROGENASE"/>
    <property type="match status" value="1"/>
</dbReference>
<comment type="similarity">
    <text evidence="6">Belongs to the aldehyde dehydrogenase family.</text>
</comment>
<sequence length="508" mass="53896">MTKTVDVKQETARLLDKLGVSRAVWSGGGMPAYSPVSGEQVGALMTVSATDAAKAVEAAHEAFKTWRLVPAPKRGELVRLLGEELRAAKEDLGRLVSIEAGKIPSEGLGEVQEMIDICDFAVGLSRQLYGLTIATERPGHRMMETWHPLGVVGVISAFNFPVAVWSWNAALALVCGNPVVWKPSEKTSLTALASQAILERAIARFGDAPANLSQVLVGDRSIGEVLVDHPKVALVSATGSTRMGKEVGPRVAKRFARSILELGGNNAGIVCPSADLDMALRAIAFGAMGTAGQRCTTLRRLFVHESIYDTLVPRLAKAYQSVSVGNPLGTSALVGPLIDKRAFENMQKALASAKAEGGSVTGGDRVFYAGRDSAYYVRPAIVEMPKQSGPVLEETFAPILYVMKYSDFDRVIEDHNAVAAGLSSSIFTLNMQEAERFLSADGSDCGIANVNIGTSGAEIGGAFGGEKETGGGRESGSDAWKAYMRRATNTVNYSRALPLAQGVSFDID</sequence>
<feature type="domain" description="Aldehyde dehydrogenase" evidence="7">
    <location>
        <begin position="30"/>
        <end position="486"/>
    </location>
</feature>
<dbReference type="EMBL" id="JAVIJC010000056">
    <property type="protein sequence ID" value="MDX8496263.1"/>
    <property type="molecule type" value="Genomic_DNA"/>
</dbReference>
<comment type="subunit">
    <text evidence="1">Homotetramer.</text>
</comment>
<dbReference type="RefSeq" id="WP_320229965.1">
    <property type="nucleotide sequence ID" value="NZ_JAVIJC010000056.1"/>
</dbReference>
<proteinExistence type="inferred from homology"/>
<dbReference type="InterPro" id="IPR044638">
    <property type="entry name" value="ALDH7A1-like"/>
</dbReference>
<evidence type="ECO:0000256" key="6">
    <source>
        <dbReference type="RuleBase" id="RU003345"/>
    </source>
</evidence>
<dbReference type="PANTHER" id="PTHR43521:SF1">
    <property type="entry name" value="ALPHA-AMINOADIPIC SEMIALDEHYDE DEHYDROGENASE"/>
    <property type="match status" value="1"/>
</dbReference>
<dbReference type="InterPro" id="IPR016163">
    <property type="entry name" value="Ald_DH_C"/>
</dbReference>
<evidence type="ECO:0000313" key="8">
    <source>
        <dbReference type="EMBL" id="MDX8496263.1"/>
    </source>
</evidence>
<reference evidence="8 9" key="1">
    <citation type="submission" date="2023-08" db="EMBL/GenBank/DDBJ databases">
        <title>Implementing the SeqCode for naming new Mesorhizobium species isolated from Vachellia karroo root nodules.</title>
        <authorList>
            <person name="Van Lill M."/>
        </authorList>
    </citation>
    <scope>NUCLEOTIDE SEQUENCE [LARGE SCALE GENOMIC DNA]</scope>
    <source>
        <strain evidence="8 9">VK22B</strain>
    </source>
</reference>
<evidence type="ECO:0000313" key="9">
    <source>
        <dbReference type="Proteomes" id="UP001271249"/>
    </source>
</evidence>
<dbReference type="InterPro" id="IPR015590">
    <property type="entry name" value="Aldehyde_DH_dom"/>
</dbReference>
<dbReference type="EC" id="1.2.1.3" evidence="4"/>
<dbReference type="CDD" id="cd07130">
    <property type="entry name" value="ALDH_F7_AASADH"/>
    <property type="match status" value="1"/>
</dbReference>
<evidence type="ECO:0000256" key="5">
    <source>
        <dbReference type="PROSITE-ProRule" id="PRU10007"/>
    </source>
</evidence>